<evidence type="ECO:0000256" key="2">
    <source>
        <dbReference type="ARBA" id="ARBA00004202"/>
    </source>
</evidence>
<evidence type="ECO:0000313" key="13">
    <source>
        <dbReference type="EMBL" id="QDU33821.1"/>
    </source>
</evidence>
<dbReference type="PIRSF" id="PIRSF002888">
    <property type="entry name" value="FliM"/>
    <property type="match status" value="1"/>
</dbReference>
<dbReference type="SUPFAM" id="SSF103039">
    <property type="entry name" value="CheC-like"/>
    <property type="match status" value="1"/>
</dbReference>
<keyword evidence="7" id="KW-0283">Flagellar rotation</keyword>
<dbReference type="InterPro" id="IPR028976">
    <property type="entry name" value="CheC-like_sf"/>
</dbReference>
<dbReference type="InterPro" id="IPR001689">
    <property type="entry name" value="Flag_FliM"/>
</dbReference>
<dbReference type="Pfam" id="PF02154">
    <property type="entry name" value="FliM"/>
    <property type="match status" value="1"/>
</dbReference>
<dbReference type="OrthoDB" id="9806941at2"/>
<dbReference type="InterPro" id="IPR036429">
    <property type="entry name" value="SpoA-like_sf"/>
</dbReference>
<dbReference type="Pfam" id="PF01052">
    <property type="entry name" value="FliMN_C"/>
    <property type="match status" value="1"/>
</dbReference>
<dbReference type="GO" id="GO:0071978">
    <property type="term" value="P:bacterial-type flagellum-dependent swarming motility"/>
    <property type="evidence" value="ECO:0007669"/>
    <property type="project" value="TreeGrafter"/>
</dbReference>
<evidence type="ECO:0000256" key="1">
    <source>
        <dbReference type="ARBA" id="ARBA00004117"/>
    </source>
</evidence>
<dbReference type="AlphaFoldDB" id="A0A517YUB9"/>
<feature type="domain" description="Flagellar motor switch protein FliN-like C-terminal" evidence="12">
    <location>
        <begin position="265"/>
        <end position="335"/>
    </location>
</feature>
<keyword evidence="6" id="KW-0145">Chemotaxis</keyword>
<dbReference type="Gene3D" id="3.40.1550.10">
    <property type="entry name" value="CheC-like"/>
    <property type="match status" value="1"/>
</dbReference>
<evidence type="ECO:0000256" key="3">
    <source>
        <dbReference type="ARBA" id="ARBA00011049"/>
    </source>
</evidence>
<dbReference type="InterPro" id="IPR001543">
    <property type="entry name" value="FliN-like_C"/>
</dbReference>
<dbReference type="PRINTS" id="PR00955">
    <property type="entry name" value="FLGMOTORFLIM"/>
</dbReference>
<keyword evidence="8" id="KW-0472">Membrane</keyword>
<dbReference type="KEGG" id="pcor:KS4_18790"/>
<accession>A0A517YUB9</accession>
<comment type="subcellular location">
    <subcellularLocation>
        <location evidence="1">Bacterial flagellum basal body</location>
    </subcellularLocation>
    <subcellularLocation>
        <location evidence="2">Cell membrane</location>
        <topology evidence="2">Peripheral membrane protein</topology>
    </subcellularLocation>
</comment>
<proteinExistence type="inferred from homology"/>
<evidence type="ECO:0000313" key="14">
    <source>
        <dbReference type="Proteomes" id="UP000317369"/>
    </source>
</evidence>
<evidence type="ECO:0000256" key="10">
    <source>
        <dbReference type="ARBA" id="ARBA00025044"/>
    </source>
</evidence>
<dbReference type="RefSeq" id="WP_145077174.1">
    <property type="nucleotide sequence ID" value="NZ_CP036425.1"/>
</dbReference>
<evidence type="ECO:0000256" key="7">
    <source>
        <dbReference type="ARBA" id="ARBA00022779"/>
    </source>
</evidence>
<keyword evidence="9" id="KW-0975">Bacterial flagellum</keyword>
<dbReference type="PANTHER" id="PTHR30034:SF6">
    <property type="entry name" value="YOP PROTEINS TRANSLOCATION PROTEIN Q"/>
    <property type="match status" value="1"/>
</dbReference>
<sequence>MTDVLDQSEVDALLAAVDTDDGSNEQSSESVKVFASGRGLIETDSEIKSYDFKRPERVSKEQMRALETLHDSFSRSFGAALSGFLRTIMEVKVANIEQMTYSEFTHSLPNPTCFNLLSAAPLEGNICLEISPLIIYPIIDRLLGGSNADLFIPQRPLTAIELRLVSKIIDRAISALDEVWSSVLPLKFKQEESESNPALVQIVAPNEVVVVVGFEMKMGGRAGTMSLGIPYAVIEPVVDKLSNQTWAAYKRHRDDDKLRNRLATHLDAARLDVSAILADTTIKLSELMNLQVGDVIMTEKPASAPLTLSVGEKRKFIGQLGQYHGNRAFKVNRHIAPKDRV</sequence>
<dbReference type="Gene3D" id="2.30.330.10">
    <property type="entry name" value="SpoA-like"/>
    <property type="match status" value="1"/>
</dbReference>
<evidence type="ECO:0000256" key="4">
    <source>
        <dbReference type="ARBA" id="ARBA00021898"/>
    </source>
</evidence>
<dbReference type="GO" id="GO:0050918">
    <property type="term" value="P:positive chemotaxis"/>
    <property type="evidence" value="ECO:0007669"/>
    <property type="project" value="TreeGrafter"/>
</dbReference>
<dbReference type="GO" id="GO:0005886">
    <property type="term" value="C:plasma membrane"/>
    <property type="evidence" value="ECO:0007669"/>
    <property type="project" value="UniProtKB-SubCell"/>
</dbReference>
<keyword evidence="14" id="KW-1185">Reference proteome</keyword>
<keyword evidence="13" id="KW-0282">Flagellum</keyword>
<dbReference type="PANTHER" id="PTHR30034">
    <property type="entry name" value="FLAGELLAR MOTOR SWITCH PROTEIN FLIM"/>
    <property type="match status" value="1"/>
</dbReference>
<evidence type="ECO:0000256" key="11">
    <source>
        <dbReference type="NCBIfam" id="TIGR01397"/>
    </source>
</evidence>
<keyword evidence="5" id="KW-1003">Cell membrane</keyword>
<dbReference type="CDD" id="cd17908">
    <property type="entry name" value="FliM"/>
    <property type="match status" value="1"/>
</dbReference>
<keyword evidence="13" id="KW-0969">Cilium</keyword>
<evidence type="ECO:0000256" key="5">
    <source>
        <dbReference type="ARBA" id="ARBA00022475"/>
    </source>
</evidence>
<gene>
    <name evidence="13" type="primary">fliM</name>
    <name evidence="13" type="ORF">KS4_18790</name>
</gene>
<organism evidence="13 14">
    <name type="scientific">Poriferisphaera corsica</name>
    <dbReference type="NCBI Taxonomy" id="2528020"/>
    <lineage>
        <taxon>Bacteria</taxon>
        <taxon>Pseudomonadati</taxon>
        <taxon>Planctomycetota</taxon>
        <taxon>Phycisphaerae</taxon>
        <taxon>Phycisphaerales</taxon>
        <taxon>Phycisphaeraceae</taxon>
        <taxon>Poriferisphaera</taxon>
    </lineage>
</organism>
<evidence type="ECO:0000256" key="9">
    <source>
        <dbReference type="ARBA" id="ARBA00023143"/>
    </source>
</evidence>
<evidence type="ECO:0000256" key="6">
    <source>
        <dbReference type="ARBA" id="ARBA00022500"/>
    </source>
</evidence>
<evidence type="ECO:0000256" key="8">
    <source>
        <dbReference type="ARBA" id="ARBA00023136"/>
    </source>
</evidence>
<dbReference type="Proteomes" id="UP000317369">
    <property type="component" value="Chromosome"/>
</dbReference>
<dbReference type="EMBL" id="CP036425">
    <property type="protein sequence ID" value="QDU33821.1"/>
    <property type="molecule type" value="Genomic_DNA"/>
</dbReference>
<dbReference type="SUPFAM" id="SSF101801">
    <property type="entry name" value="Surface presentation of antigens (SPOA)"/>
    <property type="match status" value="1"/>
</dbReference>
<name>A0A517YUB9_9BACT</name>
<comment type="similarity">
    <text evidence="3">Belongs to the FliM family.</text>
</comment>
<reference evidence="13 14" key="1">
    <citation type="submission" date="2019-02" db="EMBL/GenBank/DDBJ databases">
        <title>Deep-cultivation of Planctomycetes and their phenomic and genomic characterization uncovers novel biology.</title>
        <authorList>
            <person name="Wiegand S."/>
            <person name="Jogler M."/>
            <person name="Boedeker C."/>
            <person name="Pinto D."/>
            <person name="Vollmers J."/>
            <person name="Rivas-Marin E."/>
            <person name="Kohn T."/>
            <person name="Peeters S.H."/>
            <person name="Heuer A."/>
            <person name="Rast P."/>
            <person name="Oberbeckmann S."/>
            <person name="Bunk B."/>
            <person name="Jeske O."/>
            <person name="Meyerdierks A."/>
            <person name="Storesund J.E."/>
            <person name="Kallscheuer N."/>
            <person name="Luecker S."/>
            <person name="Lage O.M."/>
            <person name="Pohl T."/>
            <person name="Merkel B.J."/>
            <person name="Hornburger P."/>
            <person name="Mueller R.-W."/>
            <person name="Bruemmer F."/>
            <person name="Labrenz M."/>
            <person name="Spormann A.M."/>
            <person name="Op den Camp H."/>
            <person name="Overmann J."/>
            <person name="Amann R."/>
            <person name="Jetten M.S.M."/>
            <person name="Mascher T."/>
            <person name="Medema M.H."/>
            <person name="Devos D.P."/>
            <person name="Kaster A.-K."/>
            <person name="Ovreas L."/>
            <person name="Rohde M."/>
            <person name="Galperin M.Y."/>
            <person name="Jogler C."/>
        </authorList>
    </citation>
    <scope>NUCLEOTIDE SEQUENCE [LARGE SCALE GENOMIC DNA]</scope>
    <source>
        <strain evidence="13 14">KS4</strain>
    </source>
</reference>
<dbReference type="GO" id="GO:0003774">
    <property type="term" value="F:cytoskeletal motor activity"/>
    <property type="evidence" value="ECO:0007669"/>
    <property type="project" value="InterPro"/>
</dbReference>
<dbReference type="GO" id="GO:0009425">
    <property type="term" value="C:bacterial-type flagellum basal body"/>
    <property type="evidence" value="ECO:0007669"/>
    <property type="project" value="UniProtKB-SubCell"/>
</dbReference>
<dbReference type="NCBIfam" id="TIGR01397">
    <property type="entry name" value="fliM_switch"/>
    <property type="match status" value="1"/>
</dbReference>
<protein>
    <recommendedName>
        <fullName evidence="4 11">Flagellar motor switch protein FliM</fullName>
    </recommendedName>
</protein>
<keyword evidence="13" id="KW-0966">Cell projection</keyword>
<evidence type="ECO:0000259" key="12">
    <source>
        <dbReference type="Pfam" id="PF01052"/>
    </source>
</evidence>
<comment type="function">
    <text evidence="10">FliM is one of three proteins (FliG, FliN, FliM) that forms the rotor-mounted switch complex (C ring), located at the base of the basal body. This complex interacts with the CheY and CheZ chemotaxis proteins, in addition to contacting components of the motor that determine the direction of flagellar rotation.</text>
</comment>